<protein>
    <recommendedName>
        <fullName evidence="3">DUF4806 domain-containing protein</fullName>
    </recommendedName>
</protein>
<reference evidence="1 2" key="1">
    <citation type="submission" date="2023-03" db="EMBL/GenBank/DDBJ databases">
        <title>High recombination rates correlate with genetic variation in Cardiocondyla obscurior ants.</title>
        <authorList>
            <person name="Errbii M."/>
        </authorList>
    </citation>
    <scope>NUCLEOTIDE SEQUENCE [LARGE SCALE GENOMIC DNA]</scope>
    <source>
        <strain evidence="1">Alpha-2009</strain>
        <tissue evidence="1">Whole body</tissue>
    </source>
</reference>
<dbReference type="EMBL" id="JADYXP020000009">
    <property type="protein sequence ID" value="KAL0116460.1"/>
    <property type="molecule type" value="Genomic_DNA"/>
</dbReference>
<dbReference type="Proteomes" id="UP001430953">
    <property type="component" value="Unassembled WGS sequence"/>
</dbReference>
<gene>
    <name evidence="1" type="ORF">PUN28_009841</name>
</gene>
<organism evidence="1 2">
    <name type="scientific">Cardiocondyla obscurior</name>
    <dbReference type="NCBI Taxonomy" id="286306"/>
    <lineage>
        <taxon>Eukaryota</taxon>
        <taxon>Metazoa</taxon>
        <taxon>Ecdysozoa</taxon>
        <taxon>Arthropoda</taxon>
        <taxon>Hexapoda</taxon>
        <taxon>Insecta</taxon>
        <taxon>Pterygota</taxon>
        <taxon>Neoptera</taxon>
        <taxon>Endopterygota</taxon>
        <taxon>Hymenoptera</taxon>
        <taxon>Apocrita</taxon>
        <taxon>Aculeata</taxon>
        <taxon>Formicoidea</taxon>
        <taxon>Formicidae</taxon>
        <taxon>Myrmicinae</taxon>
        <taxon>Cardiocondyla</taxon>
    </lineage>
</organism>
<accession>A0AAW2FRE3</accession>
<dbReference type="AlphaFoldDB" id="A0AAW2FRE3"/>
<keyword evidence="2" id="KW-1185">Reference proteome</keyword>
<evidence type="ECO:0000313" key="1">
    <source>
        <dbReference type="EMBL" id="KAL0116460.1"/>
    </source>
</evidence>
<name>A0AAW2FRE3_9HYME</name>
<evidence type="ECO:0000313" key="2">
    <source>
        <dbReference type="Proteomes" id="UP001430953"/>
    </source>
</evidence>
<proteinExistence type="predicted"/>
<comment type="caution">
    <text evidence="1">The sequence shown here is derived from an EMBL/GenBank/DDBJ whole genome shotgun (WGS) entry which is preliminary data.</text>
</comment>
<sequence length="361" mass="41615">MASASFFLHHCNKPYAIVQFEELDKEGKLCIDLVLKKWLTKRGKKNMCKYPPHAEYHLRDRYLKQLKSPEKSWSCVPFTYITGAETLEQGRRRLYRAQFTRDCRTDVSDNTEKSPSLLSKSEVYDILHKKVPMPSTSATTKYPKKSLIKEIENCDEKETLFVDNNNMTSSQNLQVVERNTNLESEQTTNDLSIENAQLYNKLTKYIDKKLDSLRDRMRYDINTKFAELKNAILSTNLTSGSNFNLTNTRLAITLPIETDDEFLNYENILENNEDEVEALRLFFRTLIYTQTKANTCIATIMTATLSKEIELKYSGFGRSVGGTAKKNFKKLGEGLETQNLQSKISKWLAGAKDRKGGRKER</sequence>
<evidence type="ECO:0008006" key="3">
    <source>
        <dbReference type="Google" id="ProtNLM"/>
    </source>
</evidence>